<reference evidence="1" key="1">
    <citation type="submission" date="2021-11" db="EMBL/GenBank/DDBJ databases">
        <title>Fusarium solani-melongenae Genome sequencing and assembly.</title>
        <authorList>
            <person name="Xie S."/>
            <person name="Huang L."/>
            <person name="Zhang X."/>
        </authorList>
    </citation>
    <scope>NUCLEOTIDE SEQUENCE</scope>
    <source>
        <strain evidence="1">CRI 24-3</strain>
    </source>
</reference>
<evidence type="ECO:0000313" key="2">
    <source>
        <dbReference type="Proteomes" id="UP000830768"/>
    </source>
</evidence>
<organism evidence="1 2">
    <name type="scientific">Fusarium solani subsp. cucurbitae</name>
    <name type="common">Neocosmosporum cucurbitae</name>
    <dbReference type="NCBI Taxonomy" id="2747967"/>
    <lineage>
        <taxon>Eukaryota</taxon>
        <taxon>Fungi</taxon>
        <taxon>Dikarya</taxon>
        <taxon>Ascomycota</taxon>
        <taxon>Pezizomycotina</taxon>
        <taxon>Sordariomycetes</taxon>
        <taxon>Hypocreomycetidae</taxon>
        <taxon>Hypocreales</taxon>
        <taxon>Nectriaceae</taxon>
        <taxon>Fusarium</taxon>
        <taxon>Fusarium solani species complex</taxon>
    </lineage>
</organism>
<protein>
    <submittedName>
        <fullName evidence="1">Uncharacterized protein</fullName>
    </submittedName>
</protein>
<dbReference type="Proteomes" id="UP000830768">
    <property type="component" value="Chromosome 1"/>
</dbReference>
<sequence>MNYPRGRSPLERLSPDSLWVLVDHLDYPEVHNLSRCSRTLHQNVDFFLYTREMQDGQYGALHYAVDEMQDAVGVQTITKLARYVRPENSIAYFNTLYDHGDGCAHALHIAATRDNLEQVRKLLELGADAGAMCRNPTALLSGGQLQTLRAINLDKVLEDCEWKAMLIPFICQYRPLGLLLHQHARSSILAQCIYRADRAVTLFHIAVLQNRPNLMAGALRAHLDDVNIQMAKSGQTPLHLAISNEMPILFDTLVHHSRLNGLFNREGANVLHLAIEEIYMTAHPPTRRWLAQVVKRLLDQGADPNEPKYDPLCQTPLLLATDAVRYDWYRVWREVKFVIDLLLQNGADVNKANTNGSTPLTTVVKRVIGENDRGSMKTMFLDLIKNHGADINLRPQFAGQPLKSITFRLINAPSMVTLCKEVIALGGTIAQHEVPRVFAKWYQCSA</sequence>
<dbReference type="EMBL" id="CP090030">
    <property type="protein sequence ID" value="UPK89811.1"/>
    <property type="molecule type" value="Genomic_DNA"/>
</dbReference>
<keyword evidence="2" id="KW-1185">Reference proteome</keyword>
<name>A0ACD3YMI6_FUSSC</name>
<gene>
    <name evidence="1" type="ORF">LCI18_000746</name>
</gene>
<evidence type="ECO:0000313" key="1">
    <source>
        <dbReference type="EMBL" id="UPK89811.1"/>
    </source>
</evidence>
<proteinExistence type="predicted"/>
<accession>A0ACD3YMI6</accession>